<dbReference type="OrthoDB" id="3540210at2759"/>
<protein>
    <submittedName>
        <fullName evidence="3">Uncharacterized protein</fullName>
    </submittedName>
</protein>
<feature type="transmembrane region" description="Helical" evidence="2">
    <location>
        <begin position="571"/>
        <end position="596"/>
    </location>
</feature>
<keyword evidence="2" id="KW-1133">Transmembrane helix</keyword>
<gene>
    <name evidence="3" type="ORF">FHL15_007079</name>
</gene>
<keyword evidence="4" id="KW-1185">Reference proteome</keyword>
<keyword evidence="2" id="KW-0472">Membrane</keyword>
<dbReference type="Proteomes" id="UP000319160">
    <property type="component" value="Unassembled WGS sequence"/>
</dbReference>
<name>A0A553HVK3_9PEZI</name>
<reference evidence="4" key="1">
    <citation type="submission" date="2019-06" db="EMBL/GenBank/DDBJ databases">
        <title>Draft genome sequence of the griseofulvin-producing fungus Xylaria cubensis strain G536.</title>
        <authorList>
            <person name="Mead M.E."/>
            <person name="Raja H.A."/>
            <person name="Steenwyk J.L."/>
            <person name="Knowles S.L."/>
            <person name="Oberlies N.H."/>
            <person name="Rokas A."/>
        </authorList>
    </citation>
    <scope>NUCLEOTIDE SEQUENCE [LARGE SCALE GENOMIC DNA]</scope>
    <source>
        <strain evidence="4">G536</strain>
    </source>
</reference>
<accession>A0A553HVK3</accession>
<keyword evidence="2" id="KW-0812">Transmembrane</keyword>
<organism evidence="3 4">
    <name type="scientific">Xylaria flabelliformis</name>
    <dbReference type="NCBI Taxonomy" id="2512241"/>
    <lineage>
        <taxon>Eukaryota</taxon>
        <taxon>Fungi</taxon>
        <taxon>Dikarya</taxon>
        <taxon>Ascomycota</taxon>
        <taxon>Pezizomycotina</taxon>
        <taxon>Sordariomycetes</taxon>
        <taxon>Xylariomycetidae</taxon>
        <taxon>Xylariales</taxon>
        <taxon>Xylariaceae</taxon>
        <taxon>Xylaria</taxon>
    </lineage>
</organism>
<feature type="compositionally biased region" description="Polar residues" evidence="1">
    <location>
        <begin position="689"/>
        <end position="715"/>
    </location>
</feature>
<evidence type="ECO:0000256" key="1">
    <source>
        <dbReference type="SAM" id="MobiDB-lite"/>
    </source>
</evidence>
<evidence type="ECO:0000313" key="3">
    <source>
        <dbReference type="EMBL" id="TRX91982.1"/>
    </source>
</evidence>
<feature type="region of interest" description="Disordered" evidence="1">
    <location>
        <begin position="689"/>
        <end position="725"/>
    </location>
</feature>
<comment type="caution">
    <text evidence="3">The sequence shown here is derived from an EMBL/GenBank/DDBJ whole genome shotgun (WGS) entry which is preliminary data.</text>
</comment>
<evidence type="ECO:0000313" key="4">
    <source>
        <dbReference type="Proteomes" id="UP000319160"/>
    </source>
</evidence>
<sequence length="725" mass="80209">MDTFAASDLSTSDQYPIHVGTWVNWSRGKVFGATLTVSRREADLLIAFTSFFIAYVSTCTWRIFCFILHRIYSSPGPQDAVYHQRQVILRNSSSPESAIQLLITLCRLNYLKLRCFRPLPAAVIAALCLILFTAAGGLSSLVSTAISGQVLLQGTRCGYIGDPSPWIDRNKYFKYISYQSEKTDNAANYAQQCYSDNTTSFLNCNRFVTERLATNIDLDAPCPFNASICRNDAGNLRLDTGFLDSNDHFGLNSPANQRIRWRHVLHCAPLQTAGYTTEVIAPNDSYTLYHYGAYGVGEEYRNYTYRASSLNVVYHNSDKKVTYANHLIESIRADVKNGTTYSAGSDFVPIDSLFRDDADTHVSFLSGNGVTYSEPSTDEWYRVAKEPSTVLWIGANQQTYLEAYLPLEPASPMGCADQYQFCNTGIEGDDGCGPLASLRDAVAGAAPLFNTTYAEFSNYEAESEPGSLLAYFGNVFFTFDITVESIISQLGGQGLLSHRTLNAAIQGPIASNQWQLDFIHLWEVSLASTQTAFIDTAVGPADETLRSLWTDYATSKANKLCNSQKIRSTAYGSFSLFGLLFIFILGILLILTSYLLQPVSKFLCEKKGYKTYAHLEWTTNAALQLQRLAQEEIGMGTWSKCLDTIPATRKGELLGSLDTNDPEHPVLRPVTQKTVATLDKVTSFGEIDTLNSQTSKTVSPSGASSKPLYPSSQTDRYPGFNARRP</sequence>
<evidence type="ECO:0000256" key="2">
    <source>
        <dbReference type="SAM" id="Phobius"/>
    </source>
</evidence>
<proteinExistence type="predicted"/>
<dbReference type="AlphaFoldDB" id="A0A553HVK3"/>
<feature type="transmembrane region" description="Helical" evidence="2">
    <location>
        <begin position="119"/>
        <end position="142"/>
    </location>
</feature>
<feature type="transmembrane region" description="Helical" evidence="2">
    <location>
        <begin position="44"/>
        <end position="64"/>
    </location>
</feature>
<dbReference type="EMBL" id="VFLP01000040">
    <property type="protein sequence ID" value="TRX91982.1"/>
    <property type="molecule type" value="Genomic_DNA"/>
</dbReference>